<evidence type="ECO:0000313" key="4">
    <source>
        <dbReference type="Proteomes" id="UP000678393"/>
    </source>
</evidence>
<feature type="region of interest" description="Disordered" evidence="1">
    <location>
        <begin position="1468"/>
        <end position="1493"/>
    </location>
</feature>
<protein>
    <recommendedName>
        <fullName evidence="2">Putative Dachshund-homology domain-containing protein</fullName>
    </recommendedName>
</protein>
<dbReference type="Pfam" id="PF25867">
    <property type="entry name" value="HTH_75"/>
    <property type="match status" value="1"/>
</dbReference>
<gene>
    <name evidence="3" type="ORF">CUNI_LOCUS5357</name>
</gene>
<feature type="domain" description="Putative Dachshund-homology" evidence="2">
    <location>
        <begin position="980"/>
        <end position="1067"/>
    </location>
</feature>
<feature type="compositionally biased region" description="Polar residues" evidence="1">
    <location>
        <begin position="281"/>
        <end position="294"/>
    </location>
</feature>
<organism evidence="3 4">
    <name type="scientific">Candidula unifasciata</name>
    <dbReference type="NCBI Taxonomy" id="100452"/>
    <lineage>
        <taxon>Eukaryota</taxon>
        <taxon>Metazoa</taxon>
        <taxon>Spiralia</taxon>
        <taxon>Lophotrochozoa</taxon>
        <taxon>Mollusca</taxon>
        <taxon>Gastropoda</taxon>
        <taxon>Heterobranchia</taxon>
        <taxon>Euthyneura</taxon>
        <taxon>Panpulmonata</taxon>
        <taxon>Eupulmonata</taxon>
        <taxon>Stylommatophora</taxon>
        <taxon>Helicina</taxon>
        <taxon>Helicoidea</taxon>
        <taxon>Geomitridae</taxon>
        <taxon>Candidula</taxon>
    </lineage>
</organism>
<feature type="compositionally biased region" description="Basic residues" evidence="1">
    <location>
        <begin position="1271"/>
        <end position="1283"/>
    </location>
</feature>
<keyword evidence="4" id="KW-1185">Reference proteome</keyword>
<feature type="compositionally biased region" description="Low complexity" evidence="1">
    <location>
        <begin position="1476"/>
        <end position="1485"/>
    </location>
</feature>
<dbReference type="InterPro" id="IPR059069">
    <property type="entry name" value="DHD_metazoa"/>
</dbReference>
<dbReference type="Proteomes" id="UP000678393">
    <property type="component" value="Unassembled WGS sequence"/>
</dbReference>
<evidence type="ECO:0000313" key="3">
    <source>
        <dbReference type="EMBL" id="CAG5119799.1"/>
    </source>
</evidence>
<feature type="region of interest" description="Disordered" evidence="1">
    <location>
        <begin position="556"/>
        <end position="577"/>
    </location>
</feature>
<dbReference type="EMBL" id="CAJHNH020000777">
    <property type="protein sequence ID" value="CAG5119799.1"/>
    <property type="molecule type" value="Genomic_DNA"/>
</dbReference>
<feature type="region of interest" description="Disordered" evidence="1">
    <location>
        <begin position="272"/>
        <end position="304"/>
    </location>
</feature>
<feature type="region of interest" description="Disordered" evidence="1">
    <location>
        <begin position="1271"/>
        <end position="1317"/>
    </location>
</feature>
<dbReference type="OrthoDB" id="6116992at2759"/>
<accession>A0A8S3YRV8</accession>
<comment type="caution">
    <text evidence="3">The sequence shown here is derived from an EMBL/GenBank/DDBJ whole genome shotgun (WGS) entry which is preliminary data.</text>
</comment>
<evidence type="ECO:0000259" key="2">
    <source>
        <dbReference type="Pfam" id="PF25867"/>
    </source>
</evidence>
<proteinExistence type="predicted"/>
<feature type="compositionally biased region" description="Polar residues" evidence="1">
    <location>
        <begin position="556"/>
        <end position="574"/>
    </location>
</feature>
<sequence>MGRTTSNGLTSADRSADFSRDLMAPQKAWNLETLLPCNFETATDSFPEIQWDDYLLMEFQEFNSGGVQKGLCEKTQIEAGSAIEKKSEFFNLHSVVISNKKIGAGDKESQTLTLKDMLVGDFHKNTTLSDANLLDDKVTDTFVADLITHDHSYADLQYKPQDMCSDNFMFGKTEDCSNQSATCSNPKLGIDEQVLDSCTEFSKNYIGFKPLSPASSTSSLIADLASSSSYSILSGDESDDMLTMTSSPLPSSDQAFTSTPSTLFLSLKQFKSRSPLPPSDQAFTSTPSSLSQNHKQFKARTPRQFNSQEQHRFLNFRSSMNKKQPSKELAADSYLKNCSVNSKEIATDSYLTNCSLKSKKHATDSHLTDYTINSDGVLPVFSPSSFDWDGPETMSETPYDISDTEVPVKFSNHASNGANLLQGVLHDHDYCSKVRFDSGSKKLAPLNPTVNTGMFKNGKRTYTKRSKINGMTEKILKAKYLKKELLKRDSSLKPVLNHKPKLTGPILTKPSSKPVGRQRKKVFNKLSEEDINPETEKKLKITGKFQDQYVYYLSKSSRTSSRGRQKSSLNSDKNLASVPKPEDIVIPHLTDADIEAVRLKGRDALKQPARQPSVGASPPSVPFQSACFSDNSAEHLYDVDSHIVSTILSMESDSVSYPVSQAPVISTSALNLSQSPIIGTSILNPSLLSVTSTPSLNLNQPSITSASSVNFNQSADISTSNLNLDQSADITSTSNLNLNQSADITSSSVNLNQPSVISTSSLNPNQPALTESLRLMSGDPTITSEHVLNYLLTLVKDNGFTDSAYGAESGTAVFFPPSVSDSITMADQAERTEGMLYEDTNIEYVSSGEEFLHMMNSVEISSSDEVLHHGVHNNANHCFQPPHSDCVTDRTLLDDLSSILESKEVFPSGNLHGDCSSSVKKTFKPDPCSERTTQASSSVDKLRSIEKTIDYLYKDDVFDHTQAESSLVTTPVPDDTPWIVTVTLYFNDVPAIMINNQPYIRLVDIYKQILPAKDTGILKKRCQLMNIPILSCTEMQRYFLVQYGKACNSKSTIIVSKDHAADLITYYTTPQSRAGRISQDHKFQPGSGLFHKTARNSSDERGSKKMSSQRLSVSKGHRKRPHVFENTFDISEVSSVSYGKQIMHKNSNCLDILKGQRKDNTSDSTNASLLESVVKTASSQTCNEPSIKPHRNTKMKQYSKGDVSRICSYIHHQKNRKKRHVHKVGKKHRTNDVNSEIDTKLPKVFLEVDQRSSLGLPQSDTETVKYKVKSKKCTHKKGSHHKKDLSSSATSAAPGRPLPSLPVKHQSVLSENGVEPQLPPQTANLYVDLFVRPESECVRCATCSQHLSVSHFMRHHHVPSDSGLLAAEATPRILVPLNSMDKMSKQEQHLWRKFQRLQKSVGSSNGVDDGTYSEYRNQNICILPKSSSSSLLHLDQPLQFTDHKRKRKLSSQLSSSSCHVECDENPDSLAKRHKFSPTSTPSASSSHKHSSEAISDLVTRDYTQTHQLSEVPAGAKIYSLRDGRLTEGNALSPRTSARKRISKQLFSIEDY</sequence>
<evidence type="ECO:0000256" key="1">
    <source>
        <dbReference type="SAM" id="MobiDB-lite"/>
    </source>
</evidence>
<feature type="region of interest" description="Disordered" evidence="1">
    <location>
        <begin position="496"/>
        <end position="518"/>
    </location>
</feature>
<feature type="region of interest" description="Disordered" evidence="1">
    <location>
        <begin position="1082"/>
        <end position="1119"/>
    </location>
</feature>
<name>A0A8S3YRV8_9EUPU</name>
<reference evidence="3" key="1">
    <citation type="submission" date="2021-04" db="EMBL/GenBank/DDBJ databases">
        <authorList>
            <consortium name="Molecular Ecology Group"/>
        </authorList>
    </citation>
    <scope>NUCLEOTIDE SEQUENCE</scope>
</reference>